<name>A0ABR0FL46_9PEZI</name>
<organism evidence="1 2">
    <name type="scientific">Podospora bellae-mahoneyi</name>
    <dbReference type="NCBI Taxonomy" id="2093777"/>
    <lineage>
        <taxon>Eukaryota</taxon>
        <taxon>Fungi</taxon>
        <taxon>Dikarya</taxon>
        <taxon>Ascomycota</taxon>
        <taxon>Pezizomycotina</taxon>
        <taxon>Sordariomycetes</taxon>
        <taxon>Sordariomycetidae</taxon>
        <taxon>Sordariales</taxon>
        <taxon>Podosporaceae</taxon>
        <taxon>Podospora</taxon>
    </lineage>
</organism>
<sequence length="122" mass="13860">MRRLWRNTFDEVSKGGGIAPRKLILENWHPRPVPTFQSQERKNYRSMLESYEVHLMTSTLDGGRARKMITRTGGYVHAVHRMGEFFFRDMDGLEKLTVSMGGLGMPSDSQASVMFGVARHGA</sequence>
<reference evidence="1 2" key="1">
    <citation type="journal article" date="2023" name="bioRxiv">
        <title>High-quality genome assemblies of four members of thePodospora anserinaspecies complex.</title>
        <authorList>
            <person name="Ament-Velasquez S.L."/>
            <person name="Vogan A.A."/>
            <person name="Wallerman O."/>
            <person name="Hartmann F."/>
            <person name="Gautier V."/>
            <person name="Silar P."/>
            <person name="Giraud T."/>
            <person name="Johannesson H."/>
        </authorList>
    </citation>
    <scope>NUCLEOTIDE SEQUENCE [LARGE SCALE GENOMIC DNA]</scope>
    <source>
        <strain evidence="1 2">CBS 112042</strain>
    </source>
</reference>
<dbReference type="RefSeq" id="XP_062733018.1">
    <property type="nucleotide sequence ID" value="XM_062877281.1"/>
</dbReference>
<dbReference type="Proteomes" id="UP001322138">
    <property type="component" value="Unassembled WGS sequence"/>
</dbReference>
<keyword evidence="2" id="KW-1185">Reference proteome</keyword>
<gene>
    <name evidence="1" type="ORF">QC761_301255</name>
</gene>
<protein>
    <submittedName>
        <fullName evidence="1">Uncharacterized protein</fullName>
    </submittedName>
</protein>
<proteinExistence type="predicted"/>
<comment type="caution">
    <text evidence="1">The sequence shown here is derived from an EMBL/GenBank/DDBJ whole genome shotgun (WGS) entry which is preliminary data.</text>
</comment>
<evidence type="ECO:0000313" key="2">
    <source>
        <dbReference type="Proteomes" id="UP001322138"/>
    </source>
</evidence>
<dbReference type="EMBL" id="JAFFGZ010000005">
    <property type="protein sequence ID" value="KAK4644042.1"/>
    <property type="molecule type" value="Genomic_DNA"/>
</dbReference>
<accession>A0ABR0FL46</accession>
<evidence type="ECO:0000313" key="1">
    <source>
        <dbReference type="EMBL" id="KAK4644042.1"/>
    </source>
</evidence>
<dbReference type="GeneID" id="87896763"/>